<organism evidence="2">
    <name type="scientific">marine sediment metagenome</name>
    <dbReference type="NCBI Taxonomy" id="412755"/>
    <lineage>
        <taxon>unclassified sequences</taxon>
        <taxon>metagenomes</taxon>
        <taxon>ecological metagenomes</taxon>
    </lineage>
</organism>
<dbReference type="GO" id="GO:0008408">
    <property type="term" value="F:3'-5' exonuclease activity"/>
    <property type="evidence" value="ECO:0007669"/>
    <property type="project" value="InterPro"/>
</dbReference>
<sequence>MESTIKIKGLISAAARNGMKAVALTDKYIMSGAVEFYKEATSKNIKPIIGCEI</sequence>
<reference evidence="2" key="1">
    <citation type="journal article" date="2014" name="Front. Microbiol.">
        <title>High frequency of phylogenetically diverse reductive dehalogenase-homologous genes in deep subseafloor sedimentary metagenomes.</title>
        <authorList>
            <person name="Kawai M."/>
            <person name="Futagami T."/>
            <person name="Toyoda A."/>
            <person name="Takaki Y."/>
            <person name="Nishi S."/>
            <person name="Hori S."/>
            <person name="Arai W."/>
            <person name="Tsubouchi T."/>
            <person name="Morono Y."/>
            <person name="Uchiyama I."/>
            <person name="Ito T."/>
            <person name="Fujiyama A."/>
            <person name="Inagaki F."/>
            <person name="Takami H."/>
        </authorList>
    </citation>
    <scope>NUCLEOTIDE SEQUENCE</scope>
    <source>
        <strain evidence="2">Expedition CK06-06</strain>
    </source>
</reference>
<protein>
    <recommendedName>
        <fullName evidence="1">PHP domain-containing protein</fullName>
    </recommendedName>
</protein>
<dbReference type="Gene3D" id="3.20.20.140">
    <property type="entry name" value="Metal-dependent hydrolases"/>
    <property type="match status" value="1"/>
</dbReference>
<dbReference type="GO" id="GO:0006260">
    <property type="term" value="P:DNA replication"/>
    <property type="evidence" value="ECO:0007669"/>
    <property type="project" value="InterPro"/>
</dbReference>
<dbReference type="InterPro" id="IPR016195">
    <property type="entry name" value="Pol/histidinol_Pase-like"/>
</dbReference>
<evidence type="ECO:0000259" key="1">
    <source>
        <dbReference type="Pfam" id="PF02811"/>
    </source>
</evidence>
<proteinExistence type="predicted"/>
<dbReference type="EMBL" id="BARU01000423">
    <property type="protein sequence ID" value="GAH20499.1"/>
    <property type="molecule type" value="Genomic_DNA"/>
</dbReference>
<comment type="caution">
    <text evidence="2">The sequence shown here is derived from an EMBL/GenBank/DDBJ whole genome shotgun (WGS) entry which is preliminary data.</text>
</comment>
<gene>
    <name evidence="2" type="ORF">S03H2_01445</name>
</gene>
<dbReference type="AlphaFoldDB" id="X1ETM7"/>
<dbReference type="InterPro" id="IPR004805">
    <property type="entry name" value="DnaE2/DnaE/PolC"/>
</dbReference>
<name>X1ETM7_9ZZZZ</name>
<dbReference type="PANTHER" id="PTHR32294:SF0">
    <property type="entry name" value="DNA POLYMERASE III SUBUNIT ALPHA"/>
    <property type="match status" value="1"/>
</dbReference>
<feature type="domain" description="PHP" evidence="1">
    <location>
        <begin position="2"/>
        <end position="53"/>
    </location>
</feature>
<evidence type="ECO:0000313" key="2">
    <source>
        <dbReference type="EMBL" id="GAH20499.1"/>
    </source>
</evidence>
<dbReference type="InterPro" id="IPR004013">
    <property type="entry name" value="PHP_dom"/>
</dbReference>
<dbReference type="PANTHER" id="PTHR32294">
    <property type="entry name" value="DNA POLYMERASE III SUBUNIT ALPHA"/>
    <property type="match status" value="1"/>
</dbReference>
<dbReference type="SUPFAM" id="SSF89550">
    <property type="entry name" value="PHP domain-like"/>
    <property type="match status" value="1"/>
</dbReference>
<accession>X1ETM7</accession>
<dbReference type="Pfam" id="PF02811">
    <property type="entry name" value="PHP"/>
    <property type="match status" value="1"/>
</dbReference>